<dbReference type="RefSeq" id="WP_168152228.1">
    <property type="nucleotide sequence ID" value="NZ_JAAWVT010000005.1"/>
</dbReference>
<name>A0ABX1G5A8_9MICC</name>
<gene>
    <name evidence="2" type="ORF">HED64_11970</name>
</gene>
<feature type="chain" id="PRO_5046010928" evidence="1">
    <location>
        <begin position="29"/>
        <end position="308"/>
    </location>
</feature>
<proteinExistence type="predicted"/>
<keyword evidence="1" id="KW-0732">Signal</keyword>
<dbReference type="Proteomes" id="UP000746595">
    <property type="component" value="Unassembled WGS sequence"/>
</dbReference>
<evidence type="ECO:0000313" key="2">
    <source>
        <dbReference type="EMBL" id="NKG21419.1"/>
    </source>
</evidence>
<organism evidence="2 3">
    <name type="scientific">Paeniglutamicibacter terrestris</name>
    <dbReference type="NCBI Taxonomy" id="2723403"/>
    <lineage>
        <taxon>Bacteria</taxon>
        <taxon>Bacillati</taxon>
        <taxon>Actinomycetota</taxon>
        <taxon>Actinomycetes</taxon>
        <taxon>Micrococcales</taxon>
        <taxon>Micrococcaceae</taxon>
        <taxon>Paeniglutamicibacter</taxon>
    </lineage>
</organism>
<evidence type="ECO:0000256" key="1">
    <source>
        <dbReference type="SAM" id="SignalP"/>
    </source>
</evidence>
<dbReference type="EMBL" id="JAAWVT010000005">
    <property type="protein sequence ID" value="NKG21419.1"/>
    <property type="molecule type" value="Genomic_DNA"/>
</dbReference>
<accession>A0ABX1G5A8</accession>
<reference evidence="2 3" key="1">
    <citation type="submission" date="2020-04" db="EMBL/GenBank/DDBJ databases">
        <title>Paeniglutamicibacter sp. ANT13_2, a novel actinomycete isolated from sediment in Antarctica.</title>
        <authorList>
            <person name="Sakdapetsiri C."/>
            <person name="Pinyakong O."/>
        </authorList>
    </citation>
    <scope>NUCLEOTIDE SEQUENCE [LARGE SCALE GENOMIC DNA]</scope>
    <source>
        <strain evidence="2 3">ANT13_2</strain>
    </source>
</reference>
<dbReference type="Gene3D" id="2.115.10.10">
    <property type="entry name" value="Tachylectin 2"/>
    <property type="match status" value="1"/>
</dbReference>
<evidence type="ECO:0000313" key="3">
    <source>
        <dbReference type="Proteomes" id="UP000746595"/>
    </source>
</evidence>
<comment type="caution">
    <text evidence="2">The sequence shown here is derived from an EMBL/GenBank/DDBJ whole genome shotgun (WGS) entry which is preliminary data.</text>
</comment>
<feature type="signal peptide" evidence="1">
    <location>
        <begin position="1"/>
        <end position="28"/>
    </location>
</feature>
<protein>
    <submittedName>
        <fullName evidence="2">Uncharacterized protein</fullName>
    </submittedName>
</protein>
<sequence>MLKKKTVGSIVAILALAGTLLGGGPANAVDGQTTSAARAIPGLTCNWQARGVTSSGQLTERHYTTRDSVATISTEKYNPGRLSFVPRAVLPPGGAGGIEFVNESFYANSSDGGFYSVTAIGPKSYNDVKVTATRMAVTWGQTRLMVASSKATSAGQFIYGLTDSGALGRYVFNGAGGPKSRVVVGNSGWQGIKTLAFDREGVVAGTTRTADVLLATTIDGRLVEYTIPHDKPAQWSRRDLKSATWGNFKYLGSATCGEWGKPNQPRMLLGVLGNGDVYLYLDKRNDDSSGADIIGYGKIASGWTEKLY</sequence>
<keyword evidence="3" id="KW-1185">Reference proteome</keyword>